<feature type="transmembrane region" description="Helical" evidence="1">
    <location>
        <begin position="198"/>
        <end position="216"/>
    </location>
</feature>
<name>A0ABR7S6Z3_9ACTN</name>
<dbReference type="Proteomes" id="UP000642284">
    <property type="component" value="Unassembled WGS sequence"/>
</dbReference>
<evidence type="ECO:0000256" key="1">
    <source>
        <dbReference type="SAM" id="Phobius"/>
    </source>
</evidence>
<protein>
    <submittedName>
        <fullName evidence="2">ABC transporter permease subunit</fullName>
    </submittedName>
</protein>
<dbReference type="Pfam" id="PF12730">
    <property type="entry name" value="ABC2_membrane_4"/>
    <property type="match status" value="1"/>
</dbReference>
<feature type="transmembrane region" description="Helical" evidence="1">
    <location>
        <begin position="37"/>
        <end position="55"/>
    </location>
</feature>
<comment type="caution">
    <text evidence="2">The sequence shown here is derived from an EMBL/GenBank/DDBJ whole genome shotgun (WGS) entry which is preliminary data.</text>
</comment>
<evidence type="ECO:0000313" key="3">
    <source>
        <dbReference type="Proteomes" id="UP000642284"/>
    </source>
</evidence>
<feature type="transmembrane region" description="Helical" evidence="1">
    <location>
        <begin position="87"/>
        <end position="109"/>
    </location>
</feature>
<proteinExistence type="predicted"/>
<feature type="transmembrane region" description="Helical" evidence="1">
    <location>
        <begin position="256"/>
        <end position="274"/>
    </location>
</feature>
<feature type="transmembrane region" description="Helical" evidence="1">
    <location>
        <begin position="130"/>
        <end position="150"/>
    </location>
</feature>
<dbReference type="RefSeq" id="WP_187811745.1">
    <property type="nucleotide sequence ID" value="NZ_JACTVJ010000001.1"/>
</dbReference>
<dbReference type="EMBL" id="JACTVJ010000001">
    <property type="protein sequence ID" value="MBC9711246.1"/>
    <property type="molecule type" value="Genomic_DNA"/>
</dbReference>
<evidence type="ECO:0000313" key="2">
    <source>
        <dbReference type="EMBL" id="MBC9711246.1"/>
    </source>
</evidence>
<sequence length="279" mass="29044">MTYAPTAPPAELRPRARFRDVAAAEWIKTRSLRSTPIAYATTAFAVLAFNLGTAYDSVSHWSARNAADTAAFIGDGIPLQHAYNGNAALVLMLALGALGAFTIVGEYATGTIRTTFAAVPARSSVLGAKAAVLALVSTVFGLLLALASFYGTQAILGTKGAGIGLGDPGALRIVLASALLAPVSALAGLALGALIRHTATTMIAVVTVLLMLPIVLTDGRYLSALLGHALPYQAWLRLAEPHYVSPQFGWTQSGAWTVYAVWALVSAAVAVVSVRRRDQ</sequence>
<accession>A0ABR7S6Z3</accession>
<feature type="transmembrane region" description="Helical" evidence="1">
    <location>
        <begin position="170"/>
        <end position="191"/>
    </location>
</feature>
<keyword evidence="1" id="KW-0472">Membrane</keyword>
<keyword evidence="1" id="KW-1133">Transmembrane helix</keyword>
<gene>
    <name evidence="2" type="ORF">H9Y04_01505</name>
</gene>
<keyword evidence="1" id="KW-0812">Transmembrane</keyword>
<organism evidence="2 3">
    <name type="scientific">Streptomyces polyasparticus</name>
    <dbReference type="NCBI Taxonomy" id="2767826"/>
    <lineage>
        <taxon>Bacteria</taxon>
        <taxon>Bacillati</taxon>
        <taxon>Actinomycetota</taxon>
        <taxon>Actinomycetes</taxon>
        <taxon>Kitasatosporales</taxon>
        <taxon>Streptomycetaceae</taxon>
        <taxon>Streptomyces</taxon>
    </lineage>
</organism>
<keyword evidence="3" id="KW-1185">Reference proteome</keyword>
<reference evidence="2 3" key="1">
    <citation type="submission" date="2020-08" db="EMBL/GenBank/DDBJ databases">
        <title>Genemic of Streptomyces polyaspartic.</title>
        <authorList>
            <person name="Liu W."/>
        </authorList>
    </citation>
    <scope>NUCLEOTIDE SEQUENCE [LARGE SCALE GENOMIC DNA]</scope>
    <source>
        <strain evidence="2 3">TRM66268-LWL</strain>
    </source>
</reference>